<proteinExistence type="predicted"/>
<comment type="caution">
    <text evidence="2">The sequence shown here is derived from an EMBL/GenBank/DDBJ whole genome shotgun (WGS) entry which is preliminary data.</text>
</comment>
<evidence type="ECO:0000313" key="1">
    <source>
        <dbReference type="EMBL" id="HGN37509.1"/>
    </source>
</evidence>
<gene>
    <name evidence="1" type="ORF">ENT87_08205</name>
    <name evidence="2" type="ORF">ENU30_03925</name>
</gene>
<dbReference type="EMBL" id="DTBZ01000076">
    <property type="protein sequence ID" value="HGQ18108.1"/>
    <property type="molecule type" value="Genomic_DNA"/>
</dbReference>
<keyword evidence="2" id="KW-0378">Hydrolase</keyword>
<dbReference type="Pfam" id="PF23023">
    <property type="entry name" value="Anti-Pycsar_Apyc1"/>
    <property type="match status" value="1"/>
</dbReference>
<dbReference type="Gene3D" id="3.60.15.10">
    <property type="entry name" value="Ribonuclease Z/Hydroxyacylglutathione hydrolase-like"/>
    <property type="match status" value="1"/>
</dbReference>
<dbReference type="AlphaFoldDB" id="A0A7J3JPU7"/>
<dbReference type="SUPFAM" id="SSF56281">
    <property type="entry name" value="Metallo-hydrolase/oxidoreductase"/>
    <property type="match status" value="1"/>
</dbReference>
<reference evidence="2" key="1">
    <citation type="journal article" date="2020" name="mSystems">
        <title>Genome- and Community-Level Interaction Insights into Carbon Utilization and Element Cycling Functions of Hydrothermarchaeota in Hydrothermal Sediment.</title>
        <authorList>
            <person name="Zhou Z."/>
            <person name="Liu Y."/>
            <person name="Xu W."/>
            <person name="Pan J."/>
            <person name="Luo Z.H."/>
            <person name="Li M."/>
        </authorList>
    </citation>
    <scope>NUCLEOTIDE SEQUENCE [LARGE SCALE GENOMIC DNA]</scope>
    <source>
        <strain evidence="1">SpSt-618</strain>
        <strain evidence="2">SpSt-657</strain>
    </source>
</reference>
<accession>A0A7J3JPU7</accession>
<sequence length="292" mass="32516">MKPQIVFIGTSASTPTHTRFSPAILLCSFKTCILLDVGEATQINLGRMGIDPLKISIIGITHMHGDHYYGLLPIMDTIIMRLSSQNKQGQHIVRLLGPEELCSMYFKQPPIYGEAVNSHSNSDKNLVEIECIDAETLSSGKNYIQTDGGDIAITSVNMNHGNIRAYGYVIKVRTGEGTNNFVTVFYSGDGICSDQCPNTLKRLGPCIVIHEATFIDYENDRAKARKSFHATISDAAYIAEYIEARMLIVTHISLRYRADWIRDYVSRAQRIFNGDIFIADDLSVLPLDKVSC</sequence>
<protein>
    <submittedName>
        <fullName evidence="2">MBL fold metallo-hydrolase</fullName>
    </submittedName>
</protein>
<dbReference type="GO" id="GO:0042781">
    <property type="term" value="F:3'-tRNA processing endoribonuclease activity"/>
    <property type="evidence" value="ECO:0007669"/>
    <property type="project" value="TreeGrafter"/>
</dbReference>
<organism evidence="2">
    <name type="scientific">Ignisphaera aggregans</name>
    <dbReference type="NCBI Taxonomy" id="334771"/>
    <lineage>
        <taxon>Archaea</taxon>
        <taxon>Thermoproteota</taxon>
        <taxon>Thermoprotei</taxon>
        <taxon>Desulfurococcales</taxon>
        <taxon>Desulfurococcaceae</taxon>
        <taxon>Ignisphaera</taxon>
    </lineage>
</organism>
<dbReference type="PANTHER" id="PTHR46018">
    <property type="entry name" value="ZINC PHOSPHODIESTERASE ELAC PROTEIN 1"/>
    <property type="match status" value="1"/>
</dbReference>
<dbReference type="InterPro" id="IPR036866">
    <property type="entry name" value="RibonucZ/Hydroxyglut_hydro"/>
</dbReference>
<evidence type="ECO:0000313" key="2">
    <source>
        <dbReference type="EMBL" id="HGQ18108.1"/>
    </source>
</evidence>
<dbReference type="EMBL" id="DTAI01000243">
    <property type="protein sequence ID" value="HGN37509.1"/>
    <property type="molecule type" value="Genomic_DNA"/>
</dbReference>
<dbReference type="PANTHER" id="PTHR46018:SF2">
    <property type="entry name" value="ZINC PHOSPHODIESTERASE ELAC PROTEIN 1"/>
    <property type="match status" value="1"/>
</dbReference>
<name>A0A7J3JPU7_9CREN</name>